<reference evidence="5 6" key="1">
    <citation type="submission" date="2020-10" db="EMBL/GenBank/DDBJ databases">
        <title>Connecting structure to function with the recovery of over 1000 high-quality activated sludge metagenome-assembled genomes encoding full-length rRNA genes using long-read sequencing.</title>
        <authorList>
            <person name="Singleton C.M."/>
            <person name="Petriglieri F."/>
            <person name="Kristensen J.M."/>
            <person name="Kirkegaard R.H."/>
            <person name="Michaelsen T.Y."/>
            <person name="Andersen M.H."/>
            <person name="Karst S.M."/>
            <person name="Dueholm M.S."/>
            <person name="Nielsen P.H."/>
            <person name="Albertsen M."/>
        </authorList>
    </citation>
    <scope>NUCLEOTIDE SEQUENCE [LARGE SCALE GENOMIC DNA]</scope>
    <source>
        <strain evidence="2">AalE_18-Q3-R2-46_BAT3C.188</strain>
        <strain evidence="3">Ega_18-Q3-R5-49_MAXAC.001</strain>
        <strain evidence="4">Ribe_18-Q3-R11-54_MAXAC.001</strain>
    </source>
</reference>
<accession>A0A934X3N3</accession>
<proteinExistence type="predicted"/>
<dbReference type="SMART" id="SM00849">
    <property type="entry name" value="Lactamase_B"/>
    <property type="match status" value="1"/>
</dbReference>
<dbReference type="Pfam" id="PF13483">
    <property type="entry name" value="Lactamase_B_3"/>
    <property type="match status" value="1"/>
</dbReference>
<evidence type="ECO:0000313" key="2">
    <source>
        <dbReference type="EMBL" id="MBK6300466.1"/>
    </source>
</evidence>
<evidence type="ECO:0000313" key="4">
    <source>
        <dbReference type="EMBL" id="MBL0004814.1"/>
    </source>
</evidence>
<dbReference type="Gene3D" id="3.60.15.10">
    <property type="entry name" value="Ribonuclease Z/Hydroxyacylglutathione hydrolase-like"/>
    <property type="match status" value="1"/>
</dbReference>
<evidence type="ECO:0000313" key="3">
    <source>
        <dbReference type="EMBL" id="MBK7272820.1"/>
    </source>
</evidence>
<evidence type="ECO:0000313" key="5">
    <source>
        <dbReference type="Proteomes" id="UP000718281"/>
    </source>
</evidence>
<evidence type="ECO:0000313" key="6">
    <source>
        <dbReference type="Proteomes" id="UP000726105"/>
    </source>
</evidence>
<organism evidence="2 5">
    <name type="scientific">Candidatus Phosphoribacter hodrii</name>
    <dbReference type="NCBI Taxonomy" id="2953743"/>
    <lineage>
        <taxon>Bacteria</taxon>
        <taxon>Bacillati</taxon>
        <taxon>Actinomycetota</taxon>
        <taxon>Actinomycetes</taxon>
        <taxon>Micrococcales</taxon>
        <taxon>Dermatophilaceae</taxon>
        <taxon>Candidatus Phosphoribacter</taxon>
    </lineage>
</organism>
<dbReference type="InterPro" id="IPR036866">
    <property type="entry name" value="RibonucZ/Hydroxyglut_hydro"/>
</dbReference>
<gene>
    <name evidence="2" type="ORF">IPF40_05250</name>
    <name evidence="3" type="ORF">IPI13_06480</name>
    <name evidence="4" type="ORF">IPP00_12795</name>
</gene>
<sequence>MRITHLGHSCLFVELADRRILIDPGGFSSGFEDLTDLDAILVTHQHADHLDQKRLPALVRANPGAAVHADPMSAALLVEAGLAVGVLAQGADLHLGDVRVRPVGALHAFNHQWIPTVANVGVRLDAAGEPSLFHPGDAYDGEPGDIDVLAVPINAPWCAVRDSIDFVRRLAPRSMVPIHDGLVAPPGRALYLTHIATNGGDDLTLHDLAGRGAVSIP</sequence>
<evidence type="ECO:0000259" key="1">
    <source>
        <dbReference type="SMART" id="SM00849"/>
    </source>
</evidence>
<feature type="domain" description="Metallo-beta-lactamase" evidence="1">
    <location>
        <begin position="7"/>
        <end position="179"/>
    </location>
</feature>
<dbReference type="EMBL" id="JADKGK010000022">
    <property type="protein sequence ID" value="MBL0004814.1"/>
    <property type="molecule type" value="Genomic_DNA"/>
</dbReference>
<dbReference type="Proteomes" id="UP000718281">
    <property type="component" value="Unassembled WGS sequence"/>
</dbReference>
<comment type="caution">
    <text evidence="2">The sequence shown here is derived from an EMBL/GenBank/DDBJ whole genome shotgun (WGS) entry which is preliminary data.</text>
</comment>
<dbReference type="PANTHER" id="PTHR43546">
    <property type="entry name" value="UPF0173 METAL-DEPENDENT HYDROLASE MJ1163-RELATED"/>
    <property type="match status" value="1"/>
</dbReference>
<dbReference type="SUPFAM" id="SSF56281">
    <property type="entry name" value="Metallo-hydrolase/oxidoreductase"/>
    <property type="match status" value="1"/>
</dbReference>
<dbReference type="InterPro" id="IPR050114">
    <property type="entry name" value="UPF0173_UPF0282_UlaG_hydrolase"/>
</dbReference>
<dbReference type="InterPro" id="IPR001279">
    <property type="entry name" value="Metallo-B-lactamas"/>
</dbReference>
<dbReference type="EMBL" id="JADJIB010000002">
    <property type="protein sequence ID" value="MBK7272820.1"/>
    <property type="molecule type" value="Genomic_DNA"/>
</dbReference>
<dbReference type="AlphaFoldDB" id="A0A934X3N3"/>
<dbReference type="EMBL" id="JADIXZ010000004">
    <property type="protein sequence ID" value="MBK6300466.1"/>
    <property type="molecule type" value="Genomic_DNA"/>
</dbReference>
<dbReference type="PANTHER" id="PTHR43546:SF3">
    <property type="entry name" value="UPF0173 METAL-DEPENDENT HYDROLASE MJ1163"/>
    <property type="match status" value="1"/>
</dbReference>
<name>A0A934X3N3_9MICO</name>
<dbReference type="Proteomes" id="UP000726105">
    <property type="component" value="Unassembled WGS sequence"/>
</dbReference>
<protein>
    <submittedName>
        <fullName evidence="2">MBL fold metallo-hydrolase</fullName>
    </submittedName>
</protein>
<dbReference type="Proteomes" id="UP000886632">
    <property type="component" value="Unassembled WGS sequence"/>
</dbReference>